<organism evidence="2">
    <name type="scientific">Lygus hesperus</name>
    <name type="common">Western plant bug</name>
    <dbReference type="NCBI Taxonomy" id="30085"/>
    <lineage>
        <taxon>Eukaryota</taxon>
        <taxon>Metazoa</taxon>
        <taxon>Ecdysozoa</taxon>
        <taxon>Arthropoda</taxon>
        <taxon>Hexapoda</taxon>
        <taxon>Insecta</taxon>
        <taxon>Pterygota</taxon>
        <taxon>Neoptera</taxon>
        <taxon>Paraneoptera</taxon>
        <taxon>Hemiptera</taxon>
        <taxon>Heteroptera</taxon>
        <taxon>Panheteroptera</taxon>
        <taxon>Cimicomorpha</taxon>
        <taxon>Miridae</taxon>
        <taxon>Mirini</taxon>
        <taxon>Lygus</taxon>
    </lineage>
</organism>
<feature type="non-terminal residue" evidence="2">
    <location>
        <position position="1"/>
    </location>
</feature>
<accession>A0A0A9WG87</accession>
<dbReference type="EMBL" id="GBHO01039730">
    <property type="protein sequence ID" value="JAG03874.1"/>
    <property type="molecule type" value="Transcribed_RNA"/>
</dbReference>
<keyword evidence="2" id="KW-0808">Transferase</keyword>
<dbReference type="EMBL" id="GBHO01039729">
    <property type="protein sequence ID" value="JAG03875.1"/>
    <property type="molecule type" value="Transcribed_RNA"/>
</dbReference>
<dbReference type="EMBL" id="GBRD01005994">
    <property type="protein sequence ID" value="JAG59827.1"/>
    <property type="molecule type" value="Transcribed_RNA"/>
</dbReference>
<dbReference type="GO" id="GO:0016301">
    <property type="term" value="F:kinase activity"/>
    <property type="evidence" value="ECO:0007669"/>
    <property type="project" value="UniProtKB-KW"/>
</dbReference>
<reference evidence="3" key="3">
    <citation type="submission" date="2014-09" db="EMBL/GenBank/DDBJ databases">
        <authorList>
            <person name="Magalhaes I.L.F."/>
            <person name="Oliveira U."/>
            <person name="Santos F.R."/>
            <person name="Vidigal T.H.D.A."/>
            <person name="Brescovit A.D."/>
            <person name="Santos A.J."/>
        </authorList>
    </citation>
    <scope>NUCLEOTIDE SEQUENCE</scope>
</reference>
<proteinExistence type="predicted"/>
<evidence type="ECO:0000313" key="3">
    <source>
        <dbReference type="EMBL" id="JAG59827.1"/>
    </source>
</evidence>
<protein>
    <submittedName>
        <fullName evidence="2">Serine/threonine-protein kinase tousled-like 2</fullName>
    </submittedName>
</protein>
<reference evidence="2" key="1">
    <citation type="journal article" date="2014" name="PLoS ONE">
        <title>Transcriptome-Based Identification of ABC Transporters in the Western Tarnished Plant Bug Lygus hesperus.</title>
        <authorList>
            <person name="Hull J.J."/>
            <person name="Chaney K."/>
            <person name="Geib S.M."/>
            <person name="Fabrick J.A."/>
            <person name="Brent C.S."/>
            <person name="Walsh D."/>
            <person name="Lavine L.C."/>
        </authorList>
    </citation>
    <scope>NUCLEOTIDE SEQUENCE</scope>
</reference>
<gene>
    <name evidence="2" type="primary">tlk2_5</name>
    <name evidence="1" type="synonym">tlk2_1</name>
    <name evidence="1" type="ORF">CM83_54788</name>
    <name evidence="2" type="ORF">CM83_54790</name>
</gene>
<reference evidence="2" key="2">
    <citation type="submission" date="2014-07" db="EMBL/GenBank/DDBJ databases">
        <authorList>
            <person name="Hull J."/>
        </authorList>
    </citation>
    <scope>NUCLEOTIDE SEQUENCE</scope>
</reference>
<dbReference type="AlphaFoldDB" id="A0A0A9WG87"/>
<keyword evidence="2" id="KW-0418">Kinase</keyword>
<name>A0A0A9WG87_LYGHE</name>
<sequence length="146" mass="16726">LEQAKGKLVVSELKREMLKLEELIRESMSNETNRLKTLMVKQLIEINKQEVLANIHEELIKHGKTFLVQLPEGISTSNELSKEEQKKVEIVEILSPDADSHSVEGKASIEGDIQRIEGKMRWQKKTNKYETVSRSTSRTLGRVEIT</sequence>
<evidence type="ECO:0000313" key="1">
    <source>
        <dbReference type="EMBL" id="JAG03874.1"/>
    </source>
</evidence>
<evidence type="ECO:0000313" key="2">
    <source>
        <dbReference type="EMBL" id="JAG03875.1"/>
    </source>
</evidence>